<dbReference type="GO" id="GO:0042773">
    <property type="term" value="P:ATP synthesis coupled electron transport"/>
    <property type="evidence" value="ECO:0007669"/>
    <property type="project" value="InterPro"/>
</dbReference>
<dbReference type="PRINTS" id="PR01437">
    <property type="entry name" value="NUOXDRDTASE4"/>
</dbReference>
<evidence type="ECO:0000256" key="3">
    <source>
        <dbReference type="ARBA" id="ARBA00009025"/>
    </source>
</evidence>
<name>A0A517LS61_9CRUS</name>
<feature type="transmembrane region" description="Helical" evidence="17">
    <location>
        <begin position="414"/>
        <end position="437"/>
    </location>
</feature>
<protein>
    <recommendedName>
        <fullName evidence="5 17">NADH-ubiquinone oxidoreductase chain 4</fullName>
        <ecNumber evidence="4 17">7.1.1.2</ecNumber>
    </recommendedName>
</protein>
<feature type="transmembrane region" description="Helical" evidence="17">
    <location>
        <begin position="12"/>
        <end position="32"/>
    </location>
</feature>
<evidence type="ECO:0000256" key="5">
    <source>
        <dbReference type="ARBA" id="ARBA00021006"/>
    </source>
</evidence>
<keyword evidence="7 17" id="KW-0679">Respiratory chain</keyword>
<dbReference type="Pfam" id="PF01059">
    <property type="entry name" value="Oxidored_q5_N"/>
    <property type="match status" value="1"/>
</dbReference>
<evidence type="ECO:0000256" key="14">
    <source>
        <dbReference type="ARBA" id="ARBA00023128"/>
    </source>
</evidence>
<sequence length="438" mass="48914">MLGVILSMISLMMVSSVWGEMVLWSMIISGLMVMSSSDSLNWKSGLSGELDYVGWGLNLLSVWIVLLAMLGSKNVKKLSQSWGVYIMVMVSLVSMLMVSFYVSEFIFFFISYESCLIPIFFLILGWGYQPERALAGVYMLFYMLLGSLPLFFFVLKMESLGSSYMHNVWSAPFVNFFFYLFMVSSFLVKFPMFSVHLWLLKAHVEAPVAGSMILAGILLKLGGYGLIRFLVFWANSPILMSELFVCVSLWGGVVVSLSCLRQSDMKLLIASSSVVHMSMCLSGLFILSELSQKGAVLVMLGHGLCSSGLFYLAHMVYERTKSRSLSVSKGLLSLMPSMCMWWFMLSSSNMAAPPSLNLLGEIWLMSSLVSWSVSLSIAIGLISFFSAGYSLYLFSLSQHGVYLSSKGGFHSGSLMDYLICSSHWLPLNIMIFFLFWLV</sequence>
<gene>
    <name evidence="21" type="primary">nad4</name>
</gene>
<dbReference type="InterPro" id="IPR001750">
    <property type="entry name" value="ND/Mrp_TM"/>
</dbReference>
<keyword evidence="14 17" id="KW-0496">Mitochondrion</keyword>
<reference evidence="21" key="1">
    <citation type="submission" date="2019-01" db="EMBL/GenBank/DDBJ databases">
        <title>The complete mitochondrial genomes of Gammarus pisinnus and Gammarus lacustris.</title>
        <authorList>
            <person name="Sun S."/>
        </authorList>
    </citation>
    <scope>NUCLEOTIDE SEQUENCE</scope>
</reference>
<dbReference type="GO" id="GO:0048039">
    <property type="term" value="F:ubiquinone binding"/>
    <property type="evidence" value="ECO:0007669"/>
    <property type="project" value="TreeGrafter"/>
</dbReference>
<evidence type="ECO:0000256" key="9">
    <source>
        <dbReference type="ARBA" id="ARBA00022967"/>
    </source>
</evidence>
<geneLocation type="mitochondrion" evidence="21"/>
<feature type="domain" description="NADH:ubiquinone oxidoreductase chain 4 N-terminal" evidence="20">
    <location>
        <begin position="1"/>
        <end position="98"/>
    </location>
</feature>
<evidence type="ECO:0000256" key="8">
    <source>
        <dbReference type="ARBA" id="ARBA00022692"/>
    </source>
</evidence>
<keyword evidence="10 17" id="KW-0249">Electron transport</keyword>
<proteinExistence type="inferred from homology"/>
<keyword evidence="12 17" id="KW-0520">NAD</keyword>
<evidence type="ECO:0000256" key="2">
    <source>
        <dbReference type="ARBA" id="ARBA00004225"/>
    </source>
</evidence>
<feature type="signal peptide" evidence="18">
    <location>
        <begin position="1"/>
        <end position="19"/>
    </location>
</feature>
<feature type="transmembrane region" description="Helical" evidence="17">
    <location>
        <begin position="176"/>
        <end position="200"/>
    </location>
</feature>
<evidence type="ECO:0000256" key="11">
    <source>
        <dbReference type="ARBA" id="ARBA00022989"/>
    </source>
</evidence>
<comment type="function">
    <text evidence="17">Core subunit of the mitochondrial membrane respiratory chain NADH dehydrogenase (Complex I) which catalyzes electron transfer from NADH through the respiratory chain, using ubiquinone as an electron acceptor. Essential for the catalytic activity and assembly of complex I.</text>
</comment>
<dbReference type="InterPro" id="IPR003918">
    <property type="entry name" value="NADH_UbQ_OxRdtase"/>
</dbReference>
<dbReference type="GO" id="GO:0031966">
    <property type="term" value="C:mitochondrial membrane"/>
    <property type="evidence" value="ECO:0007669"/>
    <property type="project" value="UniProtKB-SubCell"/>
</dbReference>
<evidence type="ECO:0000259" key="19">
    <source>
        <dbReference type="Pfam" id="PF00361"/>
    </source>
</evidence>
<dbReference type="AlphaFoldDB" id="A0A517LS61"/>
<keyword evidence="6 17" id="KW-0813">Transport</keyword>
<comment type="catalytic activity">
    <reaction evidence="16 17">
        <text>a ubiquinone + NADH + 5 H(+)(in) = a ubiquinol + NAD(+) + 4 H(+)(out)</text>
        <dbReference type="Rhea" id="RHEA:29091"/>
        <dbReference type="Rhea" id="RHEA-COMP:9565"/>
        <dbReference type="Rhea" id="RHEA-COMP:9566"/>
        <dbReference type="ChEBI" id="CHEBI:15378"/>
        <dbReference type="ChEBI" id="CHEBI:16389"/>
        <dbReference type="ChEBI" id="CHEBI:17976"/>
        <dbReference type="ChEBI" id="CHEBI:57540"/>
        <dbReference type="ChEBI" id="CHEBI:57945"/>
        <dbReference type="EC" id="7.1.1.2"/>
    </reaction>
</comment>
<evidence type="ECO:0000256" key="4">
    <source>
        <dbReference type="ARBA" id="ARBA00012944"/>
    </source>
</evidence>
<dbReference type="EC" id="7.1.1.2" evidence="4 17"/>
<keyword evidence="18" id="KW-0732">Signal</keyword>
<evidence type="ECO:0000256" key="18">
    <source>
        <dbReference type="SAM" id="SignalP"/>
    </source>
</evidence>
<evidence type="ECO:0000256" key="10">
    <source>
        <dbReference type="ARBA" id="ARBA00022982"/>
    </source>
</evidence>
<comment type="subcellular location">
    <subcellularLocation>
        <location evidence="2 17">Mitochondrion membrane</location>
        <topology evidence="2 17">Multi-pass membrane protein</topology>
    </subcellularLocation>
</comment>
<keyword evidence="11 17" id="KW-1133">Transmembrane helix</keyword>
<dbReference type="EMBL" id="MK354236">
    <property type="protein sequence ID" value="QDS78471.1"/>
    <property type="molecule type" value="Genomic_DNA"/>
</dbReference>
<dbReference type="PANTHER" id="PTHR43507">
    <property type="entry name" value="NADH-UBIQUINONE OXIDOREDUCTASE CHAIN 4"/>
    <property type="match status" value="1"/>
</dbReference>
<keyword evidence="13 17" id="KW-0830">Ubiquinone</keyword>
<feature type="transmembrane region" description="Helical" evidence="17">
    <location>
        <begin position="135"/>
        <end position="156"/>
    </location>
</feature>
<feature type="transmembrane region" description="Helical" evidence="17">
    <location>
        <begin position="239"/>
        <end position="260"/>
    </location>
</feature>
<dbReference type="GO" id="GO:0003954">
    <property type="term" value="F:NADH dehydrogenase activity"/>
    <property type="evidence" value="ECO:0007669"/>
    <property type="project" value="TreeGrafter"/>
</dbReference>
<keyword evidence="8 17" id="KW-0812">Transmembrane</keyword>
<keyword evidence="9" id="KW-1278">Translocase</keyword>
<feature type="transmembrane region" description="Helical" evidence="17">
    <location>
        <begin position="267"/>
        <end position="288"/>
    </location>
</feature>
<evidence type="ECO:0000256" key="1">
    <source>
        <dbReference type="ARBA" id="ARBA00003257"/>
    </source>
</evidence>
<feature type="transmembrane region" description="Helical" evidence="17">
    <location>
        <begin position="294"/>
        <end position="313"/>
    </location>
</feature>
<feature type="chain" id="PRO_5022098111" description="NADH-ubiquinone oxidoreductase chain 4" evidence="18">
    <location>
        <begin position="20"/>
        <end position="438"/>
    </location>
</feature>
<evidence type="ECO:0000256" key="17">
    <source>
        <dbReference type="RuleBase" id="RU003297"/>
    </source>
</evidence>
<evidence type="ECO:0000256" key="13">
    <source>
        <dbReference type="ARBA" id="ARBA00023075"/>
    </source>
</evidence>
<dbReference type="PANTHER" id="PTHR43507:SF20">
    <property type="entry name" value="NADH-UBIQUINONE OXIDOREDUCTASE CHAIN 4"/>
    <property type="match status" value="1"/>
</dbReference>
<feature type="transmembrane region" description="Helical" evidence="17">
    <location>
        <begin position="106"/>
        <end position="128"/>
    </location>
</feature>
<dbReference type="InterPro" id="IPR000260">
    <property type="entry name" value="NADH4_N"/>
</dbReference>
<evidence type="ECO:0000256" key="12">
    <source>
        <dbReference type="ARBA" id="ARBA00023027"/>
    </source>
</evidence>
<feature type="domain" description="NADH:quinone oxidoreductase/Mrp antiporter transmembrane" evidence="19">
    <location>
        <begin position="104"/>
        <end position="383"/>
    </location>
</feature>
<evidence type="ECO:0000256" key="15">
    <source>
        <dbReference type="ARBA" id="ARBA00023136"/>
    </source>
</evidence>
<dbReference type="GO" id="GO:0015990">
    <property type="term" value="P:electron transport coupled proton transport"/>
    <property type="evidence" value="ECO:0007669"/>
    <property type="project" value="TreeGrafter"/>
</dbReference>
<feature type="transmembrane region" description="Helical" evidence="17">
    <location>
        <begin position="212"/>
        <end position="233"/>
    </location>
</feature>
<accession>A0A517LS61</accession>
<evidence type="ECO:0000313" key="21">
    <source>
        <dbReference type="EMBL" id="QDS78471.1"/>
    </source>
</evidence>
<feature type="transmembrane region" description="Helical" evidence="17">
    <location>
        <begin position="325"/>
        <end position="344"/>
    </location>
</feature>
<evidence type="ECO:0000256" key="16">
    <source>
        <dbReference type="ARBA" id="ARBA00049551"/>
    </source>
</evidence>
<organism evidence="21">
    <name type="scientific">Gammarus pisinnus</name>
    <dbReference type="NCBI Taxonomy" id="1486748"/>
    <lineage>
        <taxon>Eukaryota</taxon>
        <taxon>Metazoa</taxon>
        <taxon>Ecdysozoa</taxon>
        <taxon>Arthropoda</taxon>
        <taxon>Crustacea</taxon>
        <taxon>Multicrustacea</taxon>
        <taxon>Malacostraca</taxon>
        <taxon>Eumalacostraca</taxon>
        <taxon>Peracarida</taxon>
        <taxon>Amphipoda</taxon>
        <taxon>Senticaudata</taxon>
        <taxon>Gammarida</taxon>
        <taxon>Gammaridira</taxon>
        <taxon>Gammaroidea</taxon>
        <taxon>Gammaridae</taxon>
        <taxon>Gammarus</taxon>
    </lineage>
</organism>
<feature type="transmembrane region" description="Helical" evidence="17">
    <location>
        <begin position="82"/>
        <end position="100"/>
    </location>
</feature>
<feature type="transmembrane region" description="Helical" evidence="17">
    <location>
        <begin position="52"/>
        <end position="70"/>
    </location>
</feature>
<comment type="similarity">
    <text evidence="3 17">Belongs to the complex I subunit 4 family.</text>
</comment>
<evidence type="ECO:0000259" key="20">
    <source>
        <dbReference type="Pfam" id="PF01059"/>
    </source>
</evidence>
<evidence type="ECO:0000256" key="7">
    <source>
        <dbReference type="ARBA" id="ARBA00022660"/>
    </source>
</evidence>
<keyword evidence="15 17" id="KW-0472">Membrane</keyword>
<evidence type="ECO:0000256" key="6">
    <source>
        <dbReference type="ARBA" id="ARBA00022448"/>
    </source>
</evidence>
<dbReference type="Pfam" id="PF00361">
    <property type="entry name" value="Proton_antipo_M"/>
    <property type="match status" value="1"/>
</dbReference>
<dbReference type="GO" id="GO:0008137">
    <property type="term" value="F:NADH dehydrogenase (ubiquinone) activity"/>
    <property type="evidence" value="ECO:0007669"/>
    <property type="project" value="UniProtKB-UniRule"/>
</dbReference>
<comment type="function">
    <text evidence="1">Core subunit of the mitochondrial membrane respiratory chain NADH dehydrogenase (Complex I) that is believed to belong to the minimal assembly required for catalysis. Complex I functions in the transfer of electrons from NADH to the respiratory chain. The immediate electron acceptor for the enzyme is believed to be ubiquinone.</text>
</comment>
<feature type="transmembrane region" description="Helical" evidence="17">
    <location>
        <begin position="364"/>
        <end position="394"/>
    </location>
</feature>